<evidence type="ECO:0000256" key="1">
    <source>
        <dbReference type="ARBA" id="ARBA00004651"/>
    </source>
</evidence>
<keyword evidence="6 7" id="KW-0472">Membrane</keyword>
<feature type="transmembrane region" description="Helical" evidence="7">
    <location>
        <begin position="302"/>
        <end position="327"/>
    </location>
</feature>
<feature type="transmembrane region" description="Helical" evidence="7">
    <location>
        <begin position="57"/>
        <end position="75"/>
    </location>
</feature>
<evidence type="ECO:0000256" key="3">
    <source>
        <dbReference type="ARBA" id="ARBA00022475"/>
    </source>
</evidence>
<keyword evidence="3" id="KW-1003">Cell membrane</keyword>
<feature type="transmembrane region" description="Helical" evidence="7">
    <location>
        <begin position="136"/>
        <end position="159"/>
    </location>
</feature>
<comment type="subcellular location">
    <subcellularLocation>
        <location evidence="1">Cell membrane</location>
        <topology evidence="1">Multi-pass membrane protein</topology>
    </subcellularLocation>
</comment>
<keyword evidence="4 7" id="KW-0812">Transmembrane</keyword>
<evidence type="ECO:0000256" key="6">
    <source>
        <dbReference type="ARBA" id="ARBA00023136"/>
    </source>
</evidence>
<reference evidence="9" key="1">
    <citation type="submission" date="2016-08" db="EMBL/GenBank/DDBJ databases">
        <title>Complete Genome Seqeunce of Paenibacillus sp. BIHB 4019 from tea rhizoplane.</title>
        <authorList>
            <person name="Thakur R."/>
            <person name="Swarnkar M.K."/>
            <person name="Gulati A."/>
        </authorList>
    </citation>
    <scope>NUCLEOTIDE SEQUENCE [LARGE SCALE GENOMIC DNA]</scope>
    <source>
        <strain evidence="9">BIHB4019</strain>
    </source>
</reference>
<feature type="transmembrane region" description="Helical" evidence="7">
    <location>
        <begin position="166"/>
        <end position="184"/>
    </location>
</feature>
<name>A0A1B2DCG4_9BACL</name>
<proteinExistence type="inferred from homology"/>
<evidence type="ECO:0000256" key="7">
    <source>
        <dbReference type="SAM" id="Phobius"/>
    </source>
</evidence>
<gene>
    <name evidence="9" type="ORF">BBD42_02075</name>
</gene>
<evidence type="ECO:0000256" key="4">
    <source>
        <dbReference type="ARBA" id="ARBA00022692"/>
    </source>
</evidence>
<feature type="transmembrane region" description="Helical" evidence="7">
    <location>
        <begin position="236"/>
        <end position="254"/>
    </location>
</feature>
<dbReference type="InterPro" id="IPR002656">
    <property type="entry name" value="Acyl_transf_3_dom"/>
</dbReference>
<accession>A0A1B2DCG4</accession>
<feature type="transmembrane region" description="Helical" evidence="7">
    <location>
        <begin position="204"/>
        <end position="224"/>
    </location>
</feature>
<dbReference type="GO" id="GO:0009246">
    <property type="term" value="P:enterobacterial common antigen biosynthetic process"/>
    <property type="evidence" value="ECO:0007669"/>
    <property type="project" value="TreeGrafter"/>
</dbReference>
<feature type="transmembrane region" description="Helical" evidence="7">
    <location>
        <begin position="274"/>
        <end position="295"/>
    </location>
</feature>
<evidence type="ECO:0000259" key="8">
    <source>
        <dbReference type="Pfam" id="PF01757"/>
    </source>
</evidence>
<feature type="transmembrane region" description="Helical" evidence="7">
    <location>
        <begin position="96"/>
        <end position="116"/>
    </location>
</feature>
<dbReference type="Pfam" id="PF01757">
    <property type="entry name" value="Acyl_transf_3"/>
    <property type="match status" value="1"/>
</dbReference>
<protein>
    <submittedName>
        <fullName evidence="9">Acyltransferase</fullName>
    </submittedName>
</protein>
<keyword evidence="9" id="KW-0808">Transferase</keyword>
<feature type="transmembrane region" description="Helical" evidence="7">
    <location>
        <begin position="20"/>
        <end position="37"/>
    </location>
</feature>
<sequence>MSTASLQRREAIPELQIVRAMAILGVLSVHSTSYATLKMVNSGYYFLYNFFNIFMKFGTPTFIFLSSFVLFYNYYTRPLDAKLIGSFYKRRALYIIIPYLVFSIIYFTLLHYNYYPNRPLDQTLSSFWDKVLTGNAYTHLYFVFISIQFYLLLPLFLWLLKKFPALVKWAIPAGFSIQWAFVLINKYALTTPIPNKGSYSLSYFSYYLMGAAIGIYFPKIKHWIIINKQNASKTRVAAWLALWCLWLAAGLWHVSIWYDTRLKIENYHSLLYEFLWNMHTFFSALVLLQLGFLLYRKAAPWLVSLLSKLGALSFGIYLVHPLILFYYREYPPVTGNSLLLHSWYVGGYVAALVGSWIIVSLAARFLPFSWVLFGNLPKPGKRPQTPIAPQKDFTA</sequence>
<feature type="domain" description="Acyltransferase 3" evidence="8">
    <location>
        <begin position="14"/>
        <end position="359"/>
    </location>
</feature>
<dbReference type="GO" id="GO:0005886">
    <property type="term" value="C:plasma membrane"/>
    <property type="evidence" value="ECO:0007669"/>
    <property type="project" value="UniProtKB-SubCell"/>
</dbReference>
<dbReference type="GO" id="GO:0016413">
    <property type="term" value="F:O-acetyltransferase activity"/>
    <property type="evidence" value="ECO:0007669"/>
    <property type="project" value="TreeGrafter"/>
</dbReference>
<evidence type="ECO:0000256" key="5">
    <source>
        <dbReference type="ARBA" id="ARBA00022989"/>
    </source>
</evidence>
<feature type="transmembrane region" description="Helical" evidence="7">
    <location>
        <begin position="347"/>
        <end position="373"/>
    </location>
</feature>
<evidence type="ECO:0000256" key="2">
    <source>
        <dbReference type="ARBA" id="ARBA00007400"/>
    </source>
</evidence>
<dbReference type="PANTHER" id="PTHR40074">
    <property type="entry name" value="O-ACETYLTRANSFERASE WECH"/>
    <property type="match status" value="1"/>
</dbReference>
<dbReference type="RefSeq" id="WP_099516789.1">
    <property type="nucleotide sequence ID" value="NZ_CP016808.1"/>
</dbReference>
<comment type="similarity">
    <text evidence="2">Belongs to the acyltransferase 3 family.</text>
</comment>
<dbReference type="EMBL" id="CP016808">
    <property type="protein sequence ID" value="ANY65392.1"/>
    <property type="molecule type" value="Genomic_DNA"/>
</dbReference>
<evidence type="ECO:0000313" key="9">
    <source>
        <dbReference type="EMBL" id="ANY65392.1"/>
    </source>
</evidence>
<dbReference type="AlphaFoldDB" id="A0A1B2DCG4"/>
<dbReference type="PANTHER" id="PTHR40074:SF2">
    <property type="entry name" value="O-ACETYLTRANSFERASE WECH"/>
    <property type="match status" value="1"/>
</dbReference>
<keyword evidence="9" id="KW-0012">Acyltransferase</keyword>
<organism evidence="9">
    <name type="scientific">Paenibacillus sp. BIHB 4019</name>
    <dbReference type="NCBI Taxonomy" id="1870819"/>
    <lineage>
        <taxon>Bacteria</taxon>
        <taxon>Bacillati</taxon>
        <taxon>Bacillota</taxon>
        <taxon>Bacilli</taxon>
        <taxon>Bacillales</taxon>
        <taxon>Paenibacillaceae</taxon>
        <taxon>Paenibacillus</taxon>
    </lineage>
</organism>
<keyword evidence="5 7" id="KW-1133">Transmembrane helix</keyword>